<evidence type="ECO:0000313" key="7">
    <source>
        <dbReference type="EMBL" id="CAE0368515.1"/>
    </source>
</evidence>
<dbReference type="PANTHER" id="PTHR46630:SF1">
    <property type="entry name" value="TETRATRICOPEPTIDE REPEAT PROTEIN 29"/>
    <property type="match status" value="1"/>
</dbReference>
<dbReference type="EMBL" id="HBIJ01013736">
    <property type="protein sequence ID" value="CAE0368517.1"/>
    <property type="molecule type" value="Transcribed_RNA"/>
</dbReference>
<dbReference type="EMBL" id="HBIJ01013716">
    <property type="protein sequence ID" value="CAE0368515.1"/>
    <property type="molecule type" value="Transcribed_RNA"/>
</dbReference>
<keyword evidence="4" id="KW-0802">TPR repeat</keyword>
<keyword evidence="3" id="KW-0677">Repeat</keyword>
<dbReference type="Gene3D" id="1.25.40.10">
    <property type="entry name" value="Tetratricopeptide repeat domain"/>
    <property type="match status" value="2"/>
</dbReference>
<dbReference type="SUPFAM" id="SSF48452">
    <property type="entry name" value="TPR-like"/>
    <property type="match status" value="2"/>
</dbReference>
<dbReference type="GO" id="GO:0005737">
    <property type="term" value="C:cytoplasm"/>
    <property type="evidence" value="ECO:0007669"/>
    <property type="project" value="UniProtKB-SubCell"/>
</dbReference>
<name>A0A6S8CZB0_9STRA</name>
<evidence type="ECO:0000256" key="2">
    <source>
        <dbReference type="ARBA" id="ARBA00022490"/>
    </source>
</evidence>
<evidence type="ECO:0000256" key="1">
    <source>
        <dbReference type="ARBA" id="ARBA00004496"/>
    </source>
</evidence>
<sequence>MQVAEACVPLGPSIRSKMKRSRQAQRELPPIGANLNSENTNIGDRRQLCEEIFKEGFVHSYVDFFYLTHRPDPNKIVYEDDEKRDIQSSLSRRDDEIQVSSIEMNFLREKLTTAEMSRRKGDGRGVYGAYCALAEYFQSRSADERTGIYFYEKCLEMARYTGDFRGELAANHDLGLAFCLLDENIIAINYFERQLEMAKNIDDEQEIRKALRQLMSVYQKAAAQQKEPIPFLHKAHDAARTAGDEIDEARTALALGEALLNEAPRTKKTSTEILSILQTAEQIYKRIGNSQGEGSACAILGQLWLHDEDDTQSNALHFLQRSLDIAINNDDLSAQAKASQGLAEYHSRHGNRNKAVTFLEQNFEISKQLLASGRADSTVLDKARVLLGVAIGKAKIEDYFQALTSPNNLSHLLAWKLARVPLPNYTTTNLENVGENKEEIAT</sequence>
<proteinExistence type="predicted"/>
<evidence type="ECO:0000256" key="5">
    <source>
        <dbReference type="ARBA" id="ARBA00040665"/>
    </source>
</evidence>
<accession>A0A6S8CZB0</accession>
<feature type="region of interest" description="Disordered" evidence="6">
    <location>
        <begin position="18"/>
        <end position="39"/>
    </location>
</feature>
<dbReference type="GO" id="GO:0005929">
    <property type="term" value="C:cilium"/>
    <property type="evidence" value="ECO:0007669"/>
    <property type="project" value="TreeGrafter"/>
</dbReference>
<protein>
    <recommendedName>
        <fullName evidence="5">Tetratricopeptide repeat protein 29</fullName>
    </recommendedName>
</protein>
<dbReference type="InterPro" id="IPR011990">
    <property type="entry name" value="TPR-like_helical_dom_sf"/>
</dbReference>
<gene>
    <name evidence="7" type="ORF">ALAG00032_LOCUS9278</name>
    <name evidence="8" type="ORF">ALAG00032_LOCUS9280</name>
</gene>
<evidence type="ECO:0000256" key="6">
    <source>
        <dbReference type="SAM" id="MobiDB-lite"/>
    </source>
</evidence>
<comment type="subcellular location">
    <subcellularLocation>
        <location evidence="1">Cytoplasm</location>
    </subcellularLocation>
</comment>
<evidence type="ECO:0000256" key="4">
    <source>
        <dbReference type="ARBA" id="ARBA00022803"/>
    </source>
</evidence>
<reference evidence="8" key="1">
    <citation type="submission" date="2021-01" db="EMBL/GenBank/DDBJ databases">
        <authorList>
            <person name="Corre E."/>
            <person name="Pelletier E."/>
            <person name="Niang G."/>
            <person name="Scheremetjew M."/>
            <person name="Finn R."/>
            <person name="Kale V."/>
            <person name="Holt S."/>
            <person name="Cochrane G."/>
            <person name="Meng A."/>
            <person name="Brown T."/>
            <person name="Cohen L."/>
        </authorList>
    </citation>
    <scope>NUCLEOTIDE SEQUENCE</scope>
    <source>
        <strain evidence="8">CCMP1510</strain>
    </source>
</reference>
<evidence type="ECO:0000256" key="3">
    <source>
        <dbReference type="ARBA" id="ARBA00022737"/>
    </source>
</evidence>
<dbReference type="AlphaFoldDB" id="A0A6S8CZB0"/>
<organism evidence="8">
    <name type="scientific">Aureoumbra lagunensis</name>
    <dbReference type="NCBI Taxonomy" id="44058"/>
    <lineage>
        <taxon>Eukaryota</taxon>
        <taxon>Sar</taxon>
        <taxon>Stramenopiles</taxon>
        <taxon>Ochrophyta</taxon>
        <taxon>Pelagophyceae</taxon>
        <taxon>Pelagomonadales</taxon>
        <taxon>Aureoumbra</taxon>
    </lineage>
</organism>
<keyword evidence="2" id="KW-0963">Cytoplasm</keyword>
<dbReference type="GO" id="GO:0003341">
    <property type="term" value="P:cilium movement"/>
    <property type="evidence" value="ECO:0007669"/>
    <property type="project" value="TreeGrafter"/>
</dbReference>
<dbReference type="PANTHER" id="PTHR46630">
    <property type="entry name" value="TETRATRICOPEPTIDE REPEAT PROTEIN 29"/>
    <property type="match status" value="1"/>
</dbReference>
<dbReference type="InterPro" id="IPR051476">
    <property type="entry name" value="Bac_ResReg_Asp_Phosphatase"/>
</dbReference>
<evidence type="ECO:0000313" key="8">
    <source>
        <dbReference type="EMBL" id="CAE0368517.1"/>
    </source>
</evidence>